<dbReference type="InterPro" id="IPR058922">
    <property type="entry name" value="WHD_DRP"/>
</dbReference>
<dbReference type="InterPro" id="IPR032675">
    <property type="entry name" value="LRR_dom_sf"/>
</dbReference>
<feature type="domain" description="NB-ARC" evidence="7">
    <location>
        <begin position="200"/>
        <end position="370"/>
    </location>
</feature>
<evidence type="ECO:0000259" key="8">
    <source>
        <dbReference type="Pfam" id="PF18052"/>
    </source>
</evidence>
<dbReference type="Gene3D" id="3.40.50.300">
    <property type="entry name" value="P-loop containing nucleotide triphosphate hydrolases"/>
    <property type="match status" value="1"/>
</dbReference>
<dbReference type="Pfam" id="PF23559">
    <property type="entry name" value="WHD_DRP"/>
    <property type="match status" value="1"/>
</dbReference>
<dbReference type="SUPFAM" id="SSF52058">
    <property type="entry name" value="L domain-like"/>
    <property type="match status" value="1"/>
</dbReference>
<keyword evidence="2" id="KW-0433">Leucine-rich repeat</keyword>
<keyword evidence="12" id="KW-1185">Reference proteome</keyword>
<dbReference type="PRINTS" id="PR00364">
    <property type="entry name" value="DISEASERSIST"/>
</dbReference>
<dbReference type="Gene3D" id="1.10.8.430">
    <property type="entry name" value="Helical domain of apoptotic protease-activating factors"/>
    <property type="match status" value="1"/>
</dbReference>
<dbReference type="Pfam" id="PF18052">
    <property type="entry name" value="Rx_N"/>
    <property type="match status" value="1"/>
</dbReference>
<dbReference type="Gene3D" id="1.20.5.4130">
    <property type="match status" value="1"/>
</dbReference>
<comment type="similarity">
    <text evidence="1">Belongs to the disease resistance NB-LRR family.</text>
</comment>
<dbReference type="PANTHER" id="PTHR36766">
    <property type="entry name" value="PLANT BROAD-SPECTRUM MILDEW RESISTANCE PROTEIN RPW8"/>
    <property type="match status" value="1"/>
</dbReference>
<dbReference type="Proteomes" id="UP001140206">
    <property type="component" value="Chromosome 1"/>
</dbReference>
<sequence>MASWLFSSIQSISSKVLEAIGGTCPGLQYAASPVADQNESVVADLEKLSRMLARIMAVQQDAEEREIHDRSVRLWLEELRGVAYQAEDVLDEYHYEVLRSTAESGDAAIQMHHEDRGIKRKFNELCTPSSLASSSITTKISIPEGMGEKIKRITERFEEISNFRRDLHLREADGTQLITGPQIRPPTSSHVDERAIFGRKEEKEKILELLNTSSDTDFMVLPIVGAGGFGKTTLAQLVYNDSRIPQLFDKRCWVSVSEDFDLVRLTKAVIESISDKPCHFSELSKLQDVLNQNIRGISLFLVLDDVWNDKKQLWECFRGGFIGAKSVRILTTTRNTSVAEIMQTTSPFHLGFLPEENCWSLFKRFAFGNREACEDANLFEIGRGIVEKCKGSPLAIKALGGILRYEMDVEKWREVLESNISEIDEAGEIMPALWLSYSKLRLHLRPCFLYLSMFPKGIPFEKGIVVRLWIAQGYINGNTGNLKTLEEIGSEYFDELQGRSLIDQPNGFATGAIRTIANLDGTSPFFEYGIFSKISCVRALHLMYYVSLDTLGMLKHLRYIHVTDYGTLRLPKSLCLLYHLQTLDLRCYNLQELPKNMKNLVQLRYIQLTSKKIKQIPESIFQLQKLHTLSLAGCDELKELPRGIEQLTRLRVLDLPKSLIHMPHGIGTLTTLKPLSGRFDVTDHSMMGGLGELKDMNQISGLLCISGLKNISDVDCCRKANLASKLNLNMLILDFEEAGHVGSFIWEHQDTQKLHLFVKSSNATKKVTFEYCLELKFLSIPSGIKKLKIHECGFHEIIFPSVSENLTISNCLELISVNWIDVHLSSIYEVTFECCPKLVHPTIPTRIKRLKIHECNFQEIVLPKIHDLNFREIMFPSRSETLIISNCRELISINWSNRGLNYFEEVNFECCPELELLTIPSGIKKLKIQECGFREIIFSSISEKLTISNCPELLSVTWLDEHFSSTNEVTYERCPKLVLPTIPRQIKKLKVSYCGVQEIIFPFQSRIQMVDVSHCTELVSIRWARRDTSFHVGAKFLLNDSPELKERLENLQISCCSILHFPVSVLHLKTKRAEIYDCPRMELGRRYFYQRDTEVKVLNAFGNKEIYLPHASVDSIIPLLESSLALLFTKEEFKDGEPLTCPPLVGPNCQCIMLNLSSLVILEISRCRKVISVTGLDNLSKLMRLSISGCPELCDWKDRRLPIALKFLELECCDKLQSVPSLSVENQPSFLKTLVIINCSMLSVLEGFNGLMNLKKVDILSCRNICVSPAAESLNFRPHATITIGDCPLLKDWSHRNSIAYYELKDCSERSITDNVHGIRSHTNFNIAQTEGADSS</sequence>
<dbReference type="GO" id="GO:0043531">
    <property type="term" value="F:ADP binding"/>
    <property type="evidence" value="ECO:0007669"/>
    <property type="project" value="InterPro"/>
</dbReference>
<protein>
    <submittedName>
        <fullName evidence="11">Disease resistance protein RGA2</fullName>
    </submittedName>
</protein>
<accession>A0AAV8H1G6</accession>
<dbReference type="Gene3D" id="3.80.10.10">
    <property type="entry name" value="Ribonuclease Inhibitor"/>
    <property type="match status" value="3"/>
</dbReference>
<dbReference type="GO" id="GO:0051707">
    <property type="term" value="P:response to other organism"/>
    <property type="evidence" value="ECO:0007669"/>
    <property type="project" value="UniProtKB-ARBA"/>
</dbReference>
<feature type="domain" description="Disease resistance R13L4/SHOC-2-like LRR" evidence="10">
    <location>
        <begin position="595"/>
        <end position="700"/>
    </location>
</feature>
<evidence type="ECO:0000256" key="3">
    <source>
        <dbReference type="ARBA" id="ARBA00022737"/>
    </source>
</evidence>
<name>A0AAV8H1G6_9POAL</name>
<evidence type="ECO:0000256" key="2">
    <source>
        <dbReference type="ARBA" id="ARBA00022614"/>
    </source>
</evidence>
<dbReference type="Pfam" id="PF00931">
    <property type="entry name" value="NB-ARC"/>
    <property type="match status" value="1"/>
</dbReference>
<dbReference type="PANTHER" id="PTHR36766:SF40">
    <property type="entry name" value="DISEASE RESISTANCE PROTEIN RGA3"/>
    <property type="match status" value="1"/>
</dbReference>
<gene>
    <name evidence="11" type="ORF">LUZ62_021414</name>
</gene>
<keyword evidence="5" id="KW-0611">Plant defense</keyword>
<feature type="domain" description="Disease resistance N-terminal" evidence="8">
    <location>
        <begin position="36"/>
        <end position="104"/>
    </location>
</feature>
<proteinExistence type="inferred from homology"/>
<keyword evidence="3" id="KW-0677">Repeat</keyword>
<evidence type="ECO:0000259" key="10">
    <source>
        <dbReference type="Pfam" id="PF23598"/>
    </source>
</evidence>
<dbReference type="InterPro" id="IPR042197">
    <property type="entry name" value="Apaf_helical"/>
</dbReference>
<evidence type="ECO:0000259" key="9">
    <source>
        <dbReference type="Pfam" id="PF23559"/>
    </source>
</evidence>
<evidence type="ECO:0000256" key="1">
    <source>
        <dbReference type="ARBA" id="ARBA00008894"/>
    </source>
</evidence>
<dbReference type="InterPro" id="IPR027417">
    <property type="entry name" value="P-loop_NTPase"/>
</dbReference>
<evidence type="ECO:0000313" key="11">
    <source>
        <dbReference type="EMBL" id="KAJ4808848.1"/>
    </source>
</evidence>
<feature type="domain" description="Disease resistance protein winged helix" evidence="9">
    <location>
        <begin position="453"/>
        <end position="503"/>
    </location>
</feature>
<dbReference type="InterPro" id="IPR002182">
    <property type="entry name" value="NB-ARC"/>
</dbReference>
<dbReference type="GO" id="GO:0005524">
    <property type="term" value="F:ATP binding"/>
    <property type="evidence" value="ECO:0007669"/>
    <property type="project" value="UniProtKB-KW"/>
</dbReference>
<dbReference type="InterPro" id="IPR041118">
    <property type="entry name" value="Rx_N"/>
</dbReference>
<keyword evidence="6" id="KW-0067">ATP-binding</keyword>
<evidence type="ECO:0000259" key="7">
    <source>
        <dbReference type="Pfam" id="PF00931"/>
    </source>
</evidence>
<dbReference type="SUPFAM" id="SSF52540">
    <property type="entry name" value="P-loop containing nucleoside triphosphate hydrolases"/>
    <property type="match status" value="1"/>
</dbReference>
<reference evidence="11" key="1">
    <citation type="submission" date="2022-08" db="EMBL/GenBank/DDBJ databases">
        <authorList>
            <person name="Marques A."/>
        </authorList>
    </citation>
    <scope>NUCLEOTIDE SEQUENCE</scope>
    <source>
        <strain evidence="11">RhyPub2mFocal</strain>
        <tissue evidence="11">Leaves</tissue>
    </source>
</reference>
<evidence type="ECO:0000256" key="6">
    <source>
        <dbReference type="ARBA" id="ARBA00022840"/>
    </source>
</evidence>
<keyword evidence="4" id="KW-0547">Nucleotide-binding</keyword>
<organism evidence="11 12">
    <name type="scientific">Rhynchospora pubera</name>
    <dbReference type="NCBI Taxonomy" id="906938"/>
    <lineage>
        <taxon>Eukaryota</taxon>
        <taxon>Viridiplantae</taxon>
        <taxon>Streptophyta</taxon>
        <taxon>Embryophyta</taxon>
        <taxon>Tracheophyta</taxon>
        <taxon>Spermatophyta</taxon>
        <taxon>Magnoliopsida</taxon>
        <taxon>Liliopsida</taxon>
        <taxon>Poales</taxon>
        <taxon>Cyperaceae</taxon>
        <taxon>Cyperoideae</taxon>
        <taxon>Rhynchosporeae</taxon>
        <taxon>Rhynchospora</taxon>
    </lineage>
</organism>
<dbReference type="GO" id="GO:0006952">
    <property type="term" value="P:defense response"/>
    <property type="evidence" value="ECO:0007669"/>
    <property type="project" value="UniProtKB-KW"/>
</dbReference>
<dbReference type="EMBL" id="JAMFTS010000001">
    <property type="protein sequence ID" value="KAJ4808848.1"/>
    <property type="molecule type" value="Genomic_DNA"/>
</dbReference>
<evidence type="ECO:0000313" key="12">
    <source>
        <dbReference type="Proteomes" id="UP001140206"/>
    </source>
</evidence>
<evidence type="ECO:0000256" key="5">
    <source>
        <dbReference type="ARBA" id="ARBA00022821"/>
    </source>
</evidence>
<dbReference type="Pfam" id="PF23598">
    <property type="entry name" value="LRR_14"/>
    <property type="match status" value="1"/>
</dbReference>
<dbReference type="InterPro" id="IPR055414">
    <property type="entry name" value="LRR_R13L4/SHOC2-like"/>
</dbReference>
<comment type="caution">
    <text evidence="11">The sequence shown here is derived from an EMBL/GenBank/DDBJ whole genome shotgun (WGS) entry which is preliminary data.</text>
</comment>
<evidence type="ECO:0000256" key="4">
    <source>
        <dbReference type="ARBA" id="ARBA00022741"/>
    </source>
</evidence>